<feature type="domain" description="Trimeric autotransporter adhesin YadA-like C-terminal membrane anchor" evidence="12">
    <location>
        <begin position="1144"/>
        <end position="1200"/>
    </location>
</feature>
<feature type="coiled-coil region" evidence="11">
    <location>
        <begin position="515"/>
        <end position="600"/>
    </location>
</feature>
<evidence type="ECO:0000256" key="5">
    <source>
        <dbReference type="ARBA" id="ARBA00022452"/>
    </source>
</evidence>
<dbReference type="Pfam" id="PF03895">
    <property type="entry name" value="YadA_anchor"/>
    <property type="match status" value="1"/>
</dbReference>
<dbReference type="Pfam" id="PF05658">
    <property type="entry name" value="YadA_head"/>
    <property type="match status" value="5"/>
</dbReference>
<sequence>MLLTVLISGSAYASGTGYAIGTNSTANGPGSYATSINGVATGHNAIATGEGMSREQFTERRKAVEDIERQLGEKQNEINTIDAQISSVQSLIDSIERRITDINQRQTEVARLIERRTALQNQKKVIQDNLIEQQNQLQQANNAYNRLSKDSSGNSIYVNYDNVFNKLDWKKLDEPSGNGRNELTTDIKAIIEADFPELKGSFADLQYKELIDGYVARNVTADVSAQYLNKVIKDNLGYSDFSQIQDNGDGIYILSKPSVYRNLFRTKDDLELPNELPKFNTDYGFYLIGGRVAQRADPSSVKELKSLLYFYFSAKVSGTNSHHIINNYQNIRYDHFERLPPVNRKYVYSFSSNLFDNRISKYSIENVLSGEKSYVDRFISTNKSLKDFLTYVDYSNNNWWFDLSDYKLKMDRIIEFNDAVEDFLKLQAKLKTELSKPLSEQNKIEIDRINKNLLIRKEFIDKEKSNEERYFGSFTLEYKNEVIKKDFSTVQHIMEELYNQTRDHIRTYDENNTLIKLTREKSKELKQAVTDAQNKVNRTQNDIDQLIEQISRLGLSPDDETLADRKREQEQLLTQRRAELEKQNQDLVAKQAELAQLNQQLANSPIKNIGKNSLAEGANAFASGENAIAYGANTLATGNNAVALGNEAQATAENAVAFGSNAMAKGINSVALGAGSLAVSENEVSVGVGKNDLGRDEFTRKITNVTAGEADTDAVNVSQLKDVKDQIQAVDTKIDTEISNVNTEISNVNTRIDGVAQKVDTEIGKVNTRIDGVAQKVDTEIGKVNTRIDGVAQKVDTEIGNVNTRIDGVAEKVNIRIDGVAQKVDTEIGKVNTRIDGVAQKVDTEISKVNTRIDGVAQKVDTEIGKVNTRIDGVAQKVDAEMGKVNTRIDGVAQKVDAEIGKVNDKIASEVGKVDTKANNLAKVLGASVTADGLVEVEYNYYQAGEKKTVGDVKSALSGISENSKHVDDEIKKVNGKLTRVAEILGATVTTDGLLTAEYDYYEKGQKKTTNNVKTALNAAAQNTKYVSVNSTGNSAKAEGAESVAIGANSVAKGSNSVAVGTGSVAMSDNEFSVGNANVTRRITNVAEGVSETDAVNMGQFTRGMNALGGQVNQLENKIARTEKRMSSGIAGAYAAASLINAPGAGDSMLSVGTGTFNGATAVALGYSRVSDNGKVSLKLIGSASNKGDVGGGASVGFKF</sequence>
<dbReference type="InterPro" id="IPR005594">
    <property type="entry name" value="YadA_C"/>
</dbReference>
<evidence type="ECO:0000256" key="7">
    <source>
        <dbReference type="ARBA" id="ARBA00022729"/>
    </source>
</evidence>
<evidence type="ECO:0000259" key="13">
    <source>
        <dbReference type="Pfam" id="PF05658"/>
    </source>
</evidence>
<dbReference type="Gene3D" id="2.150.10.10">
    <property type="entry name" value="Serralysin-like metalloprotease, C-terminal"/>
    <property type="match status" value="2"/>
</dbReference>
<dbReference type="InterPro" id="IPR008640">
    <property type="entry name" value="Adhesin_Head_dom"/>
</dbReference>
<dbReference type="InterPro" id="IPR008635">
    <property type="entry name" value="Coiled_stalk_dom"/>
</dbReference>
<evidence type="ECO:0000256" key="8">
    <source>
        <dbReference type="ARBA" id="ARBA00022927"/>
    </source>
</evidence>
<dbReference type="InterPro" id="IPR045584">
    <property type="entry name" value="Pilin-like"/>
</dbReference>
<dbReference type="AlphaFoldDB" id="A0A7D5DVN1"/>
<gene>
    <name evidence="15" type="ORF">HV559_01315</name>
</gene>
<dbReference type="Proteomes" id="UP000509660">
    <property type="component" value="Chromosome"/>
</dbReference>
<keyword evidence="5" id="KW-1134">Transmembrane beta strand</keyword>
<dbReference type="SUPFAM" id="SSF101967">
    <property type="entry name" value="Adhesin YadA, collagen-binding domain"/>
    <property type="match status" value="2"/>
</dbReference>
<dbReference type="GO" id="GO:0015031">
    <property type="term" value="P:protein transport"/>
    <property type="evidence" value="ECO:0007669"/>
    <property type="project" value="UniProtKB-KW"/>
</dbReference>
<dbReference type="RefSeq" id="WP_176809355.1">
    <property type="nucleotide sequence ID" value="NZ_CP055306.1"/>
</dbReference>
<feature type="domain" description="Trimeric autotransporter adhesin YadA-like stalk" evidence="14">
    <location>
        <begin position="1082"/>
        <end position="1120"/>
    </location>
</feature>
<keyword evidence="16" id="KW-1185">Reference proteome</keyword>
<keyword evidence="4" id="KW-0813">Transport</keyword>
<dbReference type="InterPro" id="IPR011049">
    <property type="entry name" value="Serralysin-like_metalloprot_C"/>
</dbReference>
<evidence type="ECO:0000256" key="6">
    <source>
        <dbReference type="ARBA" id="ARBA00022692"/>
    </source>
</evidence>
<evidence type="ECO:0000256" key="9">
    <source>
        <dbReference type="ARBA" id="ARBA00023136"/>
    </source>
</evidence>
<dbReference type="EMBL" id="CP055306">
    <property type="protein sequence ID" value="QLB39626.1"/>
    <property type="molecule type" value="Genomic_DNA"/>
</dbReference>
<dbReference type="GO" id="GO:0009986">
    <property type="term" value="C:cell surface"/>
    <property type="evidence" value="ECO:0007669"/>
    <property type="project" value="UniProtKB-SubCell"/>
</dbReference>
<reference evidence="15 16" key="1">
    <citation type="submission" date="2020-06" db="EMBL/GenBank/DDBJ databases">
        <title>Mannheimia pernigra sp. nov. isolated from bovine respiratory tract.</title>
        <authorList>
            <person name="Kuhnert P."/>
            <person name="Akarsu-Egger H."/>
        </authorList>
    </citation>
    <scope>NUCLEOTIDE SEQUENCE [LARGE SCALE GENOMIC DNA]</scope>
    <source>
        <strain evidence="15 16">BNO311</strain>
    </source>
</reference>
<feature type="domain" description="Trimeric autotransporter adhesin YadA-like head" evidence="13">
    <location>
        <begin position="610"/>
        <end position="634"/>
    </location>
</feature>
<evidence type="ECO:0000313" key="15">
    <source>
        <dbReference type="EMBL" id="QLB39626.1"/>
    </source>
</evidence>
<feature type="domain" description="Trimeric autotransporter adhesin YadA-like head" evidence="13">
    <location>
        <begin position="1038"/>
        <end position="1064"/>
    </location>
</feature>
<feature type="domain" description="Trimeric autotransporter adhesin YadA-like head" evidence="13">
    <location>
        <begin position="664"/>
        <end position="678"/>
    </location>
</feature>
<proteinExistence type="inferred from homology"/>
<keyword evidence="7" id="KW-0732">Signal</keyword>
<dbReference type="Pfam" id="PF05662">
    <property type="entry name" value="YadA_stalk"/>
    <property type="match status" value="2"/>
</dbReference>
<feature type="domain" description="Trimeric autotransporter adhesin YadA-like head" evidence="13">
    <location>
        <begin position="636"/>
        <end position="662"/>
    </location>
</feature>
<evidence type="ECO:0000259" key="14">
    <source>
        <dbReference type="Pfam" id="PF05662"/>
    </source>
</evidence>
<keyword evidence="6" id="KW-0812">Transmembrane</keyword>
<keyword evidence="9" id="KW-0472">Membrane</keyword>
<dbReference type="Gene3D" id="1.20.58.130">
    <property type="match status" value="1"/>
</dbReference>
<dbReference type="GO" id="GO:0009279">
    <property type="term" value="C:cell outer membrane"/>
    <property type="evidence" value="ECO:0007669"/>
    <property type="project" value="UniProtKB-SubCell"/>
</dbReference>
<comment type="similarity">
    <text evidence="3">Belongs to the autotransporter-2 (AT-2) (TC 1.B.40) family.</text>
</comment>
<evidence type="ECO:0000256" key="1">
    <source>
        <dbReference type="ARBA" id="ARBA00004241"/>
    </source>
</evidence>
<dbReference type="CDD" id="cd12820">
    <property type="entry name" value="LbR_YadA-like"/>
    <property type="match status" value="1"/>
</dbReference>
<evidence type="ECO:0000313" key="16">
    <source>
        <dbReference type="Proteomes" id="UP000509660"/>
    </source>
</evidence>
<dbReference type="Gene3D" id="3.30.1300.30">
    <property type="entry name" value="GSPII I/J protein-like"/>
    <property type="match status" value="1"/>
</dbReference>
<feature type="domain" description="Trimeric autotransporter adhesin YadA-like head" evidence="13">
    <location>
        <begin position="19"/>
        <end position="45"/>
    </location>
</feature>
<evidence type="ECO:0000256" key="4">
    <source>
        <dbReference type="ARBA" id="ARBA00022448"/>
    </source>
</evidence>
<dbReference type="Gene3D" id="1.20.120.20">
    <property type="entry name" value="Apolipoprotein"/>
    <property type="match status" value="1"/>
</dbReference>
<keyword evidence="10" id="KW-0998">Cell outer membrane</keyword>
<keyword evidence="11" id="KW-0175">Coiled coil</keyword>
<feature type="domain" description="Trimeric autotransporter adhesin YadA-like stalk" evidence="14">
    <location>
        <begin position="701"/>
        <end position="742"/>
    </location>
</feature>
<protein>
    <submittedName>
        <fullName evidence="15">YadA-like family protein</fullName>
    </submittedName>
</protein>
<organism evidence="15 16">
    <name type="scientific">Mannheimia pernigra</name>
    <dbReference type="NCBI Taxonomy" id="111844"/>
    <lineage>
        <taxon>Bacteria</taxon>
        <taxon>Pseudomonadati</taxon>
        <taxon>Pseudomonadota</taxon>
        <taxon>Gammaproteobacteria</taxon>
        <taxon>Pasteurellales</taxon>
        <taxon>Pasteurellaceae</taxon>
        <taxon>Mannheimia</taxon>
    </lineage>
</organism>
<evidence type="ECO:0000256" key="2">
    <source>
        <dbReference type="ARBA" id="ARBA00004442"/>
    </source>
</evidence>
<keyword evidence="8" id="KW-0653">Protein transport</keyword>
<evidence type="ECO:0000259" key="12">
    <source>
        <dbReference type="Pfam" id="PF03895"/>
    </source>
</evidence>
<evidence type="ECO:0000256" key="10">
    <source>
        <dbReference type="ARBA" id="ARBA00023237"/>
    </source>
</evidence>
<evidence type="ECO:0000256" key="11">
    <source>
        <dbReference type="SAM" id="Coils"/>
    </source>
</evidence>
<dbReference type="SUPFAM" id="SSF54523">
    <property type="entry name" value="Pili subunits"/>
    <property type="match status" value="1"/>
</dbReference>
<comment type="subcellular location">
    <subcellularLocation>
        <location evidence="2">Cell outer membrane</location>
    </subcellularLocation>
    <subcellularLocation>
        <location evidence="1">Cell surface</location>
    </subcellularLocation>
</comment>
<evidence type="ECO:0000256" key="3">
    <source>
        <dbReference type="ARBA" id="ARBA00005848"/>
    </source>
</evidence>
<name>A0A7D5DVN1_9PAST</name>
<accession>A0A7D5DVN1</accession>
<feature type="coiled-coil region" evidence="11">
    <location>
        <begin position="64"/>
        <end position="150"/>
    </location>
</feature>